<feature type="transmembrane region" description="Helical" evidence="2">
    <location>
        <begin position="122"/>
        <end position="140"/>
    </location>
</feature>
<feature type="compositionally biased region" description="Basic and acidic residues" evidence="1">
    <location>
        <begin position="41"/>
        <end position="61"/>
    </location>
</feature>
<keyword evidence="2" id="KW-0812">Transmembrane</keyword>
<name>A0ABU7N099_9ACTN</name>
<keyword evidence="2" id="KW-0472">Membrane</keyword>
<feature type="transmembrane region" description="Helical" evidence="2">
    <location>
        <begin position="217"/>
        <end position="240"/>
    </location>
</feature>
<comment type="caution">
    <text evidence="3">The sequence shown here is derived from an EMBL/GenBank/DDBJ whole genome shotgun (WGS) entry which is preliminary data.</text>
</comment>
<keyword evidence="4" id="KW-1185">Reference proteome</keyword>
<feature type="transmembrane region" description="Helical" evidence="2">
    <location>
        <begin position="146"/>
        <end position="162"/>
    </location>
</feature>
<evidence type="ECO:0000256" key="1">
    <source>
        <dbReference type="SAM" id="MobiDB-lite"/>
    </source>
</evidence>
<dbReference type="NCBIfam" id="NF038216">
    <property type="entry name" value="ABZJ_00895_fam"/>
    <property type="match status" value="1"/>
</dbReference>
<evidence type="ECO:0000313" key="4">
    <source>
        <dbReference type="Proteomes" id="UP001335729"/>
    </source>
</evidence>
<organism evidence="3 4">
    <name type="scientific">Gordonia prachuapensis</name>
    <dbReference type="NCBI Taxonomy" id="3115651"/>
    <lineage>
        <taxon>Bacteria</taxon>
        <taxon>Bacillati</taxon>
        <taxon>Actinomycetota</taxon>
        <taxon>Actinomycetes</taxon>
        <taxon>Mycobacteriales</taxon>
        <taxon>Gordoniaceae</taxon>
        <taxon>Gordonia</taxon>
    </lineage>
</organism>
<keyword evidence="2" id="KW-1133">Transmembrane helix</keyword>
<evidence type="ECO:0000313" key="3">
    <source>
        <dbReference type="EMBL" id="MEE4025449.1"/>
    </source>
</evidence>
<dbReference type="RefSeq" id="WP_330506865.1">
    <property type="nucleotide sequence ID" value="NZ_JAZDUE010000020.1"/>
</dbReference>
<sequence length="259" mass="28099">MHRSAATSVITDGAKIVAVQHYSRQLRLRRRGTNPQKRQRSHDDGKQRREQLTHDDRDPHRIVNNPSNLIHARRGIANRMHDGRVDCANDPAADLGQQSGTTSSGADIITAMSVTAVSLGKYLGWFAGSYAVLALIVGAIGEFIDIGSGASVIVPMLAAMLAGDRFVADHERLPSKPEKRALINGSFAISIVIAAITLAVMVVAIPDLTTAVEDSLGWPLTIAILAVGFALNYLLIWFGYGPMTKRMLASRERKLQRQG</sequence>
<reference evidence="3 4" key="1">
    <citation type="submission" date="2024-01" db="EMBL/GenBank/DDBJ databases">
        <title>Draft genome sequence of Gordonia sp. PKS22-38.</title>
        <authorList>
            <person name="Suphannarot A."/>
            <person name="Mingma R."/>
        </authorList>
    </citation>
    <scope>NUCLEOTIDE SEQUENCE [LARGE SCALE GENOMIC DNA]</scope>
    <source>
        <strain evidence="3 4">PKS22-38</strain>
    </source>
</reference>
<dbReference type="EMBL" id="JAZDUE010000020">
    <property type="protein sequence ID" value="MEE4025449.1"/>
    <property type="molecule type" value="Genomic_DNA"/>
</dbReference>
<dbReference type="InterPro" id="IPR047730">
    <property type="entry name" value="ABZJ_00895-like"/>
</dbReference>
<feature type="transmembrane region" description="Helical" evidence="2">
    <location>
        <begin position="182"/>
        <end position="205"/>
    </location>
</feature>
<feature type="compositionally biased region" description="Basic residues" evidence="1">
    <location>
        <begin position="24"/>
        <end position="40"/>
    </location>
</feature>
<protein>
    <submittedName>
        <fullName evidence="3">ABZJ_00895 family protein</fullName>
    </submittedName>
</protein>
<gene>
    <name evidence="3" type="ORF">V1Y59_20355</name>
</gene>
<dbReference type="Proteomes" id="UP001335729">
    <property type="component" value="Unassembled WGS sequence"/>
</dbReference>
<feature type="region of interest" description="Disordered" evidence="1">
    <location>
        <begin position="23"/>
        <end position="65"/>
    </location>
</feature>
<evidence type="ECO:0000256" key="2">
    <source>
        <dbReference type="SAM" id="Phobius"/>
    </source>
</evidence>
<proteinExistence type="predicted"/>
<accession>A0ABU7N099</accession>